<gene>
    <name evidence="1" type="ORF">CLV30_101308</name>
</gene>
<dbReference type="EMBL" id="PYGE01000001">
    <property type="protein sequence ID" value="PSL08337.1"/>
    <property type="molecule type" value="Genomic_DNA"/>
</dbReference>
<dbReference type="Pfam" id="PF10936">
    <property type="entry name" value="DUF2617"/>
    <property type="match status" value="1"/>
</dbReference>
<proteinExistence type="predicted"/>
<name>A0A2P8EFT6_9ACTN</name>
<evidence type="ECO:0000313" key="1">
    <source>
        <dbReference type="EMBL" id="PSL08337.1"/>
    </source>
</evidence>
<reference evidence="1 2" key="1">
    <citation type="submission" date="2018-03" db="EMBL/GenBank/DDBJ databases">
        <title>Genomic Encyclopedia of Archaeal and Bacterial Type Strains, Phase II (KMG-II): from individual species to whole genera.</title>
        <authorList>
            <person name="Goeker M."/>
        </authorList>
    </citation>
    <scope>NUCLEOTIDE SEQUENCE [LARGE SCALE GENOMIC DNA]</scope>
    <source>
        <strain evidence="1 2">DSM 45211</strain>
    </source>
</reference>
<accession>A0A2P8EFT6</accession>
<sequence length="167" mass="18174">MLATLDVPYVDTRATDLVWTLGHPVVPALTSVHVPAGPGRGLELRVLGASHQVVLDGPDDQIVETVACLPGQQPHLPEAARRRLGARDYRFRTRVDRLSAAGVRNRARWLRALDADGDGDTVVAAFPADPDAVTALRARSDSARVAWDTWHLYPNSRQIVTTSTEVV</sequence>
<dbReference type="InterPro" id="IPR024486">
    <property type="entry name" value="DUF2617"/>
</dbReference>
<dbReference type="AlphaFoldDB" id="A0A2P8EFT6"/>
<dbReference type="RefSeq" id="WP_165358400.1">
    <property type="nucleotide sequence ID" value="NZ_ML142897.1"/>
</dbReference>
<protein>
    <submittedName>
        <fullName evidence="1">Uncharacterized protein DUF2617</fullName>
    </submittedName>
</protein>
<comment type="caution">
    <text evidence="1">The sequence shown here is derived from an EMBL/GenBank/DDBJ whole genome shotgun (WGS) entry which is preliminary data.</text>
</comment>
<organism evidence="1 2">
    <name type="scientific">Haloactinopolyspora alba</name>
    <dbReference type="NCBI Taxonomy" id="648780"/>
    <lineage>
        <taxon>Bacteria</taxon>
        <taxon>Bacillati</taxon>
        <taxon>Actinomycetota</taxon>
        <taxon>Actinomycetes</taxon>
        <taxon>Jiangellales</taxon>
        <taxon>Jiangellaceae</taxon>
        <taxon>Haloactinopolyspora</taxon>
    </lineage>
</organism>
<dbReference type="Proteomes" id="UP000243528">
    <property type="component" value="Unassembled WGS sequence"/>
</dbReference>
<keyword evidence="2" id="KW-1185">Reference proteome</keyword>
<evidence type="ECO:0000313" key="2">
    <source>
        <dbReference type="Proteomes" id="UP000243528"/>
    </source>
</evidence>